<keyword evidence="1" id="KW-0472">Membrane</keyword>
<comment type="caution">
    <text evidence="2">The sequence shown here is derived from an EMBL/GenBank/DDBJ whole genome shotgun (WGS) entry which is preliminary data.</text>
</comment>
<dbReference type="EMBL" id="JAUKUA010000005">
    <property type="protein sequence ID" value="KAK0711682.1"/>
    <property type="molecule type" value="Genomic_DNA"/>
</dbReference>
<dbReference type="Proteomes" id="UP001172102">
    <property type="component" value="Unassembled WGS sequence"/>
</dbReference>
<keyword evidence="3" id="KW-1185">Reference proteome</keyword>
<sequence>MGSWKLGIGRRIEPTDRQTDGPPGEGLRLFRSMLFCVVVACFFASSRVNAADDGVGFVWETSVAFFFSSPLLFLYPFFFLLSFLLYFPSLLLEGEKYRRSNSLFPELVWLRLAAAVEAGADRSVVRSLVACPWRAGSGRPGCLLRSLAVVATYRGKAGRISACGRAVDRSCYPSQASSVLETFLSASCDITIQM</sequence>
<dbReference type="AlphaFoldDB" id="A0AA40DSH1"/>
<accession>A0AA40DSH1</accession>
<keyword evidence="1" id="KW-0812">Transmembrane</keyword>
<evidence type="ECO:0000313" key="3">
    <source>
        <dbReference type="Proteomes" id="UP001172102"/>
    </source>
</evidence>
<evidence type="ECO:0000256" key="1">
    <source>
        <dbReference type="SAM" id="Phobius"/>
    </source>
</evidence>
<name>A0AA40DSH1_9PEZI</name>
<gene>
    <name evidence="2" type="ORF">B0H67DRAFT_298966</name>
</gene>
<organism evidence="2 3">
    <name type="scientific">Lasiosphaeris hirsuta</name>
    <dbReference type="NCBI Taxonomy" id="260670"/>
    <lineage>
        <taxon>Eukaryota</taxon>
        <taxon>Fungi</taxon>
        <taxon>Dikarya</taxon>
        <taxon>Ascomycota</taxon>
        <taxon>Pezizomycotina</taxon>
        <taxon>Sordariomycetes</taxon>
        <taxon>Sordariomycetidae</taxon>
        <taxon>Sordariales</taxon>
        <taxon>Lasiosphaeriaceae</taxon>
        <taxon>Lasiosphaeris</taxon>
    </lineage>
</organism>
<keyword evidence="1" id="KW-1133">Transmembrane helix</keyword>
<reference evidence="2" key="1">
    <citation type="submission" date="2023-06" db="EMBL/GenBank/DDBJ databases">
        <title>Genome-scale phylogeny and comparative genomics of the fungal order Sordariales.</title>
        <authorList>
            <consortium name="Lawrence Berkeley National Laboratory"/>
            <person name="Hensen N."/>
            <person name="Bonometti L."/>
            <person name="Westerberg I."/>
            <person name="Brannstrom I.O."/>
            <person name="Guillou S."/>
            <person name="Cros-Aarteil S."/>
            <person name="Calhoun S."/>
            <person name="Haridas S."/>
            <person name="Kuo A."/>
            <person name="Mondo S."/>
            <person name="Pangilinan J."/>
            <person name="Riley R."/>
            <person name="Labutti K."/>
            <person name="Andreopoulos B."/>
            <person name="Lipzen A."/>
            <person name="Chen C."/>
            <person name="Yanf M."/>
            <person name="Daum C."/>
            <person name="Ng V."/>
            <person name="Clum A."/>
            <person name="Steindorff A."/>
            <person name="Ohm R."/>
            <person name="Martin F."/>
            <person name="Silar P."/>
            <person name="Natvig D."/>
            <person name="Lalanne C."/>
            <person name="Gautier V."/>
            <person name="Ament-Velasquez S.L."/>
            <person name="Kruys A."/>
            <person name="Hutchinson M.I."/>
            <person name="Powell A.J."/>
            <person name="Barry K."/>
            <person name="Miller A.N."/>
            <person name="Grigoriev I.V."/>
            <person name="Debuchy R."/>
            <person name="Gladieux P."/>
            <person name="Thoren M.H."/>
            <person name="Johannesson H."/>
        </authorList>
    </citation>
    <scope>NUCLEOTIDE SEQUENCE</scope>
    <source>
        <strain evidence="2">SMH4607-1</strain>
    </source>
</reference>
<protein>
    <submittedName>
        <fullName evidence="2">Uncharacterized protein</fullName>
    </submittedName>
</protein>
<proteinExistence type="predicted"/>
<feature type="transmembrane region" description="Helical" evidence="1">
    <location>
        <begin position="74"/>
        <end position="92"/>
    </location>
</feature>
<evidence type="ECO:0000313" key="2">
    <source>
        <dbReference type="EMBL" id="KAK0711682.1"/>
    </source>
</evidence>